<dbReference type="GO" id="GO:0005524">
    <property type="term" value="F:ATP binding"/>
    <property type="evidence" value="ECO:0007669"/>
    <property type="project" value="UniProtKB-KW"/>
</dbReference>
<protein>
    <submittedName>
        <fullName evidence="10">ABC transporter ATP-binding protein</fullName>
    </submittedName>
</protein>
<feature type="domain" description="ABC transmembrane type-1" evidence="9">
    <location>
        <begin position="25"/>
        <end position="299"/>
    </location>
</feature>
<sequence length="555" mass="63521">MSSRLHRRFGSWIIHHAFEFKWFYLGAFVCLYVLQVFQSQIPERIRQLTKLMSQGELGSASVWIFLGLAIGILFFRTFSRLLFFYPARVQQKLLRMELLELLETVPSTRYSGKSQGQIFQILFDDVNNLRAFIGFGLLQVGNLIIAGWVLIPKLNQTDSYLWPAFIPLFTSVVLFTIMTFINQKYFKKMMDKKGEVQQYIIEAYEAKQTIKNFHREESFIKGFVRSSSEELTLFFKSSIGFAITGPYVKLGLGASLLWAAMLIRKNGGDTSDLVFFSGFLYLFLEPVMFMSWVAVIMSQGFAAWKRVKELYGVLAVESKEELSLQNIKVKEDESSIHLNMLFWEKPINLNLEKGKWTVLIGETGSGKSYILSQLATGLILNKEVVSMVQQEPYLFNDTIQENIFLGATPNETNLKRASDLIKIFQLDNLAPTIDEVLKLEVGENGKRLSGGQMKRVALIRSLMSGAQLIIWDDPFSSVDIILERKVVANLRQSEQWGHLTFIISSHRLTTVRLSDEVIYLDREAGIKAQGEAHKLLKDENVTKFFKEQLVDVHLA</sequence>
<dbReference type="RefSeq" id="WP_321393472.1">
    <property type="nucleotide sequence ID" value="NZ_CP139487.1"/>
</dbReference>
<dbReference type="InterPro" id="IPR017871">
    <property type="entry name" value="ABC_transporter-like_CS"/>
</dbReference>
<dbReference type="PROSITE" id="PS50893">
    <property type="entry name" value="ABC_TRANSPORTER_2"/>
    <property type="match status" value="1"/>
</dbReference>
<evidence type="ECO:0000313" key="10">
    <source>
        <dbReference type="EMBL" id="WPU64522.1"/>
    </source>
</evidence>
<dbReference type="InterPro" id="IPR011527">
    <property type="entry name" value="ABC1_TM_dom"/>
</dbReference>
<dbReference type="GO" id="GO:0016887">
    <property type="term" value="F:ATP hydrolysis activity"/>
    <property type="evidence" value="ECO:0007669"/>
    <property type="project" value="InterPro"/>
</dbReference>
<evidence type="ECO:0000313" key="11">
    <source>
        <dbReference type="Proteomes" id="UP001324634"/>
    </source>
</evidence>
<organism evidence="10 11">
    <name type="scientific">Peredibacter starrii</name>
    <dbReference type="NCBI Taxonomy" id="28202"/>
    <lineage>
        <taxon>Bacteria</taxon>
        <taxon>Pseudomonadati</taxon>
        <taxon>Bdellovibrionota</taxon>
        <taxon>Bacteriovoracia</taxon>
        <taxon>Bacteriovoracales</taxon>
        <taxon>Bacteriovoracaceae</taxon>
        <taxon>Peredibacter</taxon>
    </lineage>
</organism>
<evidence type="ECO:0000259" key="8">
    <source>
        <dbReference type="PROSITE" id="PS50893"/>
    </source>
</evidence>
<dbReference type="Proteomes" id="UP001324634">
    <property type="component" value="Chromosome"/>
</dbReference>
<dbReference type="SMART" id="SM00382">
    <property type="entry name" value="AAA"/>
    <property type="match status" value="1"/>
</dbReference>
<dbReference type="GO" id="GO:0005886">
    <property type="term" value="C:plasma membrane"/>
    <property type="evidence" value="ECO:0007669"/>
    <property type="project" value="UniProtKB-SubCell"/>
</dbReference>
<feature type="transmembrane region" description="Helical" evidence="7">
    <location>
        <begin position="61"/>
        <end position="85"/>
    </location>
</feature>
<comment type="subcellular location">
    <subcellularLocation>
        <location evidence="1">Cell membrane</location>
        <topology evidence="1">Multi-pass membrane protein</topology>
    </subcellularLocation>
</comment>
<keyword evidence="2 7" id="KW-0812">Transmembrane</keyword>
<dbReference type="InterPro" id="IPR039421">
    <property type="entry name" value="Type_1_exporter"/>
</dbReference>
<feature type="transmembrane region" description="Helical" evidence="7">
    <location>
        <begin position="162"/>
        <end position="181"/>
    </location>
</feature>
<dbReference type="Pfam" id="PF00664">
    <property type="entry name" value="ABC_membrane"/>
    <property type="match status" value="1"/>
</dbReference>
<keyword evidence="3" id="KW-0547">Nucleotide-binding</keyword>
<evidence type="ECO:0000256" key="6">
    <source>
        <dbReference type="ARBA" id="ARBA00023136"/>
    </source>
</evidence>
<feature type="domain" description="ABC transporter" evidence="8">
    <location>
        <begin position="322"/>
        <end position="548"/>
    </location>
</feature>
<dbReference type="PROSITE" id="PS00211">
    <property type="entry name" value="ABC_TRANSPORTER_1"/>
    <property type="match status" value="1"/>
</dbReference>
<dbReference type="InterPro" id="IPR003439">
    <property type="entry name" value="ABC_transporter-like_ATP-bd"/>
</dbReference>
<evidence type="ECO:0000256" key="3">
    <source>
        <dbReference type="ARBA" id="ARBA00022741"/>
    </source>
</evidence>
<keyword evidence="11" id="KW-1185">Reference proteome</keyword>
<dbReference type="KEGG" id="psti:SOO65_17655"/>
<dbReference type="InterPro" id="IPR003593">
    <property type="entry name" value="AAA+_ATPase"/>
</dbReference>
<dbReference type="PANTHER" id="PTHR24221">
    <property type="entry name" value="ATP-BINDING CASSETTE SUB-FAMILY B"/>
    <property type="match status" value="1"/>
</dbReference>
<accession>A0AAX4HMF6</accession>
<dbReference type="AlphaFoldDB" id="A0AAX4HMF6"/>
<dbReference type="EMBL" id="CP139487">
    <property type="protein sequence ID" value="WPU64522.1"/>
    <property type="molecule type" value="Genomic_DNA"/>
</dbReference>
<feature type="transmembrane region" description="Helical" evidence="7">
    <location>
        <begin position="129"/>
        <end position="150"/>
    </location>
</feature>
<dbReference type="Gene3D" id="1.20.1560.10">
    <property type="entry name" value="ABC transporter type 1, transmembrane domain"/>
    <property type="match status" value="1"/>
</dbReference>
<dbReference type="PROSITE" id="PS50929">
    <property type="entry name" value="ABC_TM1F"/>
    <property type="match status" value="1"/>
</dbReference>
<dbReference type="Gene3D" id="3.40.50.300">
    <property type="entry name" value="P-loop containing nucleotide triphosphate hydrolases"/>
    <property type="match status" value="1"/>
</dbReference>
<evidence type="ECO:0000256" key="5">
    <source>
        <dbReference type="ARBA" id="ARBA00022989"/>
    </source>
</evidence>
<dbReference type="SUPFAM" id="SSF52540">
    <property type="entry name" value="P-loop containing nucleoside triphosphate hydrolases"/>
    <property type="match status" value="1"/>
</dbReference>
<keyword evidence="5 7" id="KW-1133">Transmembrane helix</keyword>
<reference evidence="10 11" key="1">
    <citation type="submission" date="2023-11" db="EMBL/GenBank/DDBJ databases">
        <title>Peredibacter starrii A3.12.</title>
        <authorList>
            <person name="Mitchell R.J."/>
        </authorList>
    </citation>
    <scope>NUCLEOTIDE SEQUENCE [LARGE SCALE GENOMIC DNA]</scope>
    <source>
        <strain evidence="10 11">A3.12</strain>
    </source>
</reference>
<keyword evidence="6 7" id="KW-0472">Membrane</keyword>
<dbReference type="SUPFAM" id="SSF90123">
    <property type="entry name" value="ABC transporter transmembrane region"/>
    <property type="match status" value="1"/>
</dbReference>
<dbReference type="Pfam" id="PF00005">
    <property type="entry name" value="ABC_tran"/>
    <property type="match status" value="1"/>
</dbReference>
<feature type="transmembrane region" description="Helical" evidence="7">
    <location>
        <begin position="239"/>
        <end position="261"/>
    </location>
</feature>
<dbReference type="GO" id="GO:0140359">
    <property type="term" value="F:ABC-type transporter activity"/>
    <property type="evidence" value="ECO:0007669"/>
    <property type="project" value="InterPro"/>
</dbReference>
<evidence type="ECO:0000259" key="9">
    <source>
        <dbReference type="PROSITE" id="PS50929"/>
    </source>
</evidence>
<keyword evidence="4 10" id="KW-0067">ATP-binding</keyword>
<evidence type="ECO:0000256" key="1">
    <source>
        <dbReference type="ARBA" id="ARBA00004651"/>
    </source>
</evidence>
<name>A0AAX4HMF6_9BACT</name>
<evidence type="ECO:0000256" key="4">
    <source>
        <dbReference type="ARBA" id="ARBA00022840"/>
    </source>
</evidence>
<feature type="transmembrane region" description="Helical" evidence="7">
    <location>
        <begin position="21"/>
        <end position="41"/>
    </location>
</feature>
<evidence type="ECO:0000256" key="2">
    <source>
        <dbReference type="ARBA" id="ARBA00022692"/>
    </source>
</evidence>
<dbReference type="InterPro" id="IPR027417">
    <property type="entry name" value="P-loop_NTPase"/>
</dbReference>
<proteinExistence type="predicted"/>
<gene>
    <name evidence="10" type="ORF">SOO65_17655</name>
</gene>
<evidence type="ECO:0000256" key="7">
    <source>
        <dbReference type="SAM" id="Phobius"/>
    </source>
</evidence>
<dbReference type="PANTHER" id="PTHR24221:SF654">
    <property type="entry name" value="ATP-BINDING CASSETTE SUB-FAMILY B MEMBER 6"/>
    <property type="match status" value="1"/>
</dbReference>
<dbReference type="InterPro" id="IPR036640">
    <property type="entry name" value="ABC1_TM_sf"/>
</dbReference>
<feature type="transmembrane region" description="Helical" evidence="7">
    <location>
        <begin position="273"/>
        <end position="296"/>
    </location>
</feature>